<organism evidence="5 6">
    <name type="scientific">Paratrimastix pyriformis</name>
    <dbReference type="NCBI Taxonomy" id="342808"/>
    <lineage>
        <taxon>Eukaryota</taxon>
        <taxon>Metamonada</taxon>
        <taxon>Preaxostyla</taxon>
        <taxon>Paratrimastigidae</taxon>
        <taxon>Paratrimastix</taxon>
    </lineage>
</organism>
<dbReference type="InterPro" id="IPR050754">
    <property type="entry name" value="FKBP4/5/8-like"/>
</dbReference>
<name>A0ABQ8U408_9EUKA</name>
<feature type="region of interest" description="Disordered" evidence="3">
    <location>
        <begin position="139"/>
        <end position="214"/>
    </location>
</feature>
<sequence>MDNAPECEKPWFDAQHEDVAMGDDEAKPELRRQLEHYFSDSNLPTDTYFKQLIHQYKALTYSTFLELSPDRTGIRRRGPLPDYIVGVKMEELLDEQGVGEEPWTEEDERIEQAWSMNPATSPSLADGPEDDAVAVTPGEIDAAAPPDGSVAPTTPSDDTAVAPTPSEPTNPTTSSVSAAAAAAAAAATTTTTTTTTPSGVDAAIAIPPPPPRPPLRLPRGYVALTANGGVLKRVLRAAPAAASARPCPTEPNIVDVAFFSFLTSTGEYVELPPHLLKPPRALRFVVGDLPRRALDIAVQSMHVGERAIVRAAQPYTYLGCCTEIPGPKRRSAVCSFVVELKKCIPKQFEQRPSVFADRLRYAALEKEAGNIFLEERAAGKAVAAYNKALSAFQSLDPTLVAPPARQAWYDLAKTIHTNAAVVMVQDGLFGNQPHNPDVRRGNVARCWRRVEALGARQTAVLGSHLTHVLTDQQELVVLTTENKSREKGDESHDITSFTQSPISLERVDRLRNAVKHCTEALKMDPRWAKALLKRAQARRLLEDFDEVRTDETAHVMTKDT</sequence>
<evidence type="ECO:0000256" key="1">
    <source>
        <dbReference type="ARBA" id="ARBA00022884"/>
    </source>
</evidence>
<proteinExistence type="predicted"/>
<dbReference type="Gene3D" id="1.10.10.10">
    <property type="entry name" value="Winged helix-like DNA-binding domain superfamily/Winged helix DNA-binding domain"/>
    <property type="match status" value="1"/>
</dbReference>
<evidence type="ECO:0000313" key="5">
    <source>
        <dbReference type="EMBL" id="KAJ4454064.1"/>
    </source>
</evidence>
<evidence type="ECO:0000259" key="4">
    <source>
        <dbReference type="PROSITE" id="PS50961"/>
    </source>
</evidence>
<dbReference type="SMART" id="SM00715">
    <property type="entry name" value="LA"/>
    <property type="match status" value="1"/>
</dbReference>
<evidence type="ECO:0000256" key="2">
    <source>
        <dbReference type="PROSITE-ProRule" id="PRU00332"/>
    </source>
</evidence>
<dbReference type="SUPFAM" id="SSF48452">
    <property type="entry name" value="TPR-like"/>
    <property type="match status" value="1"/>
</dbReference>
<dbReference type="InterPro" id="IPR006630">
    <property type="entry name" value="La_HTH"/>
</dbReference>
<dbReference type="InterPro" id="IPR036390">
    <property type="entry name" value="WH_DNA-bd_sf"/>
</dbReference>
<feature type="compositionally biased region" description="Low complexity" evidence="3">
    <location>
        <begin position="163"/>
        <end position="196"/>
    </location>
</feature>
<dbReference type="InterPro" id="IPR036388">
    <property type="entry name" value="WH-like_DNA-bd_sf"/>
</dbReference>
<feature type="domain" description="HTH La-type RNA-binding" evidence="4">
    <location>
        <begin position="20"/>
        <end position="121"/>
    </location>
</feature>
<dbReference type="PANTHER" id="PTHR46512:SF1">
    <property type="entry name" value="PEPTIDYLPROLYL ISOMERASE"/>
    <property type="match status" value="1"/>
</dbReference>
<protein>
    <recommendedName>
        <fullName evidence="4">HTH La-type RNA-binding domain-containing protein</fullName>
    </recommendedName>
</protein>
<keyword evidence="1 2" id="KW-0694">RNA-binding</keyword>
<dbReference type="InterPro" id="IPR011990">
    <property type="entry name" value="TPR-like_helical_dom_sf"/>
</dbReference>
<evidence type="ECO:0000256" key="3">
    <source>
        <dbReference type="SAM" id="MobiDB-lite"/>
    </source>
</evidence>
<comment type="caution">
    <text evidence="5">The sequence shown here is derived from an EMBL/GenBank/DDBJ whole genome shotgun (WGS) entry which is preliminary data.</text>
</comment>
<dbReference type="Gene3D" id="1.25.40.10">
    <property type="entry name" value="Tetratricopeptide repeat domain"/>
    <property type="match status" value="1"/>
</dbReference>
<evidence type="ECO:0000313" key="6">
    <source>
        <dbReference type="Proteomes" id="UP001141327"/>
    </source>
</evidence>
<reference evidence="5" key="1">
    <citation type="journal article" date="2022" name="bioRxiv">
        <title>Genomics of Preaxostyla Flagellates Illuminates Evolutionary Transitions and the Path Towards Mitochondrial Loss.</title>
        <authorList>
            <person name="Novak L.V.F."/>
            <person name="Treitli S.C."/>
            <person name="Pyrih J."/>
            <person name="Halakuc P."/>
            <person name="Pipaliya S.V."/>
            <person name="Vacek V."/>
            <person name="Brzon O."/>
            <person name="Soukal P."/>
            <person name="Eme L."/>
            <person name="Dacks J.B."/>
            <person name="Karnkowska A."/>
            <person name="Elias M."/>
            <person name="Hampl V."/>
        </authorList>
    </citation>
    <scope>NUCLEOTIDE SEQUENCE</scope>
    <source>
        <strain evidence="5">RCP-MX</strain>
    </source>
</reference>
<dbReference type="SUPFAM" id="SSF46785">
    <property type="entry name" value="Winged helix' DNA-binding domain"/>
    <property type="match status" value="1"/>
</dbReference>
<keyword evidence="6" id="KW-1185">Reference proteome</keyword>
<dbReference type="PROSITE" id="PS50961">
    <property type="entry name" value="HTH_LA"/>
    <property type="match status" value="1"/>
</dbReference>
<dbReference type="PANTHER" id="PTHR46512">
    <property type="entry name" value="PEPTIDYLPROLYL ISOMERASE"/>
    <property type="match status" value="1"/>
</dbReference>
<dbReference type="EMBL" id="JAPMOS010000188">
    <property type="protein sequence ID" value="KAJ4454064.1"/>
    <property type="molecule type" value="Genomic_DNA"/>
</dbReference>
<gene>
    <name evidence="5" type="ORF">PAPYR_11309</name>
</gene>
<accession>A0ABQ8U408</accession>
<dbReference type="Proteomes" id="UP001141327">
    <property type="component" value="Unassembled WGS sequence"/>
</dbReference>